<evidence type="ECO:0000313" key="2">
    <source>
        <dbReference type="EMBL" id="MFC3053468.1"/>
    </source>
</evidence>
<feature type="transmembrane region" description="Helical" evidence="1">
    <location>
        <begin position="17"/>
        <end position="37"/>
    </location>
</feature>
<dbReference type="Proteomes" id="UP001595444">
    <property type="component" value="Unassembled WGS sequence"/>
</dbReference>
<organism evidence="2 3">
    <name type="scientific">Kordiimonas pumila</name>
    <dbReference type="NCBI Taxonomy" id="2161677"/>
    <lineage>
        <taxon>Bacteria</taxon>
        <taxon>Pseudomonadati</taxon>
        <taxon>Pseudomonadota</taxon>
        <taxon>Alphaproteobacteria</taxon>
        <taxon>Kordiimonadales</taxon>
        <taxon>Kordiimonadaceae</taxon>
        <taxon>Kordiimonas</taxon>
    </lineage>
</organism>
<comment type="caution">
    <text evidence="2">The sequence shown here is derived from an EMBL/GenBank/DDBJ whole genome shotgun (WGS) entry which is preliminary data.</text>
</comment>
<sequence>MTDKSEMHTKMKKRNRVVGLSLLAFVIALMVISYFRIKGLTP</sequence>
<reference evidence="3" key="1">
    <citation type="journal article" date="2019" name="Int. J. Syst. Evol. Microbiol.">
        <title>The Global Catalogue of Microorganisms (GCM) 10K type strain sequencing project: providing services to taxonomists for standard genome sequencing and annotation.</title>
        <authorList>
            <consortium name="The Broad Institute Genomics Platform"/>
            <consortium name="The Broad Institute Genome Sequencing Center for Infectious Disease"/>
            <person name="Wu L."/>
            <person name="Ma J."/>
        </authorList>
    </citation>
    <scope>NUCLEOTIDE SEQUENCE [LARGE SCALE GENOMIC DNA]</scope>
    <source>
        <strain evidence="3">KCTC 62164</strain>
    </source>
</reference>
<evidence type="ECO:0000313" key="3">
    <source>
        <dbReference type="Proteomes" id="UP001595444"/>
    </source>
</evidence>
<keyword evidence="3" id="KW-1185">Reference proteome</keyword>
<accession>A0ABV7D8D1</accession>
<gene>
    <name evidence="2" type="ORF">ACFOKA_16335</name>
</gene>
<evidence type="ECO:0000256" key="1">
    <source>
        <dbReference type="SAM" id="Phobius"/>
    </source>
</evidence>
<keyword evidence="1" id="KW-0472">Membrane</keyword>
<protein>
    <recommendedName>
        <fullName evidence="4">Cytochrome C oxidase assembly protein</fullName>
    </recommendedName>
</protein>
<proteinExistence type="predicted"/>
<name>A0ABV7D8D1_9PROT</name>
<dbReference type="RefSeq" id="WP_265588838.1">
    <property type="nucleotide sequence ID" value="NZ_CP061205.1"/>
</dbReference>
<keyword evidence="1" id="KW-1133">Transmembrane helix</keyword>
<keyword evidence="1" id="KW-0812">Transmembrane</keyword>
<evidence type="ECO:0008006" key="4">
    <source>
        <dbReference type="Google" id="ProtNLM"/>
    </source>
</evidence>
<dbReference type="EMBL" id="JBHRSL010000027">
    <property type="protein sequence ID" value="MFC3053468.1"/>
    <property type="molecule type" value="Genomic_DNA"/>
</dbReference>